<accession>A0ACC0B5K5</accession>
<protein>
    <submittedName>
        <fullName evidence="1">Uncharacterized protein</fullName>
    </submittedName>
</protein>
<sequence>MTFPMFMDDEDETTQESKESTSPRFQEPLPSTSIVEESKKDECLPENRNEFEESEPEKENKNFMESHESHKEGRQETEIDDIQKGEGESWKQPKENDEERRCLIEFKEISRMLKENNPYGMKKCK</sequence>
<gene>
    <name evidence="1" type="ORF">M9H77_17705</name>
</gene>
<name>A0ACC0B5K5_CATRO</name>
<dbReference type="EMBL" id="CM044704">
    <property type="protein sequence ID" value="KAI5667852.1"/>
    <property type="molecule type" value="Genomic_DNA"/>
</dbReference>
<comment type="caution">
    <text evidence="1">The sequence shown here is derived from an EMBL/GenBank/DDBJ whole genome shotgun (WGS) entry which is preliminary data.</text>
</comment>
<keyword evidence="2" id="KW-1185">Reference proteome</keyword>
<reference evidence="2" key="1">
    <citation type="journal article" date="2023" name="Nat. Plants">
        <title>Single-cell RNA sequencing provides a high-resolution roadmap for understanding the multicellular compartmentation of specialized metabolism.</title>
        <authorList>
            <person name="Sun S."/>
            <person name="Shen X."/>
            <person name="Li Y."/>
            <person name="Li Y."/>
            <person name="Wang S."/>
            <person name="Li R."/>
            <person name="Zhang H."/>
            <person name="Shen G."/>
            <person name="Guo B."/>
            <person name="Wei J."/>
            <person name="Xu J."/>
            <person name="St-Pierre B."/>
            <person name="Chen S."/>
            <person name="Sun C."/>
        </authorList>
    </citation>
    <scope>NUCLEOTIDE SEQUENCE [LARGE SCALE GENOMIC DNA]</scope>
</reference>
<dbReference type="Proteomes" id="UP001060085">
    <property type="component" value="Linkage Group LG04"/>
</dbReference>
<evidence type="ECO:0000313" key="2">
    <source>
        <dbReference type="Proteomes" id="UP001060085"/>
    </source>
</evidence>
<proteinExistence type="predicted"/>
<organism evidence="1 2">
    <name type="scientific">Catharanthus roseus</name>
    <name type="common">Madagascar periwinkle</name>
    <name type="synonym">Vinca rosea</name>
    <dbReference type="NCBI Taxonomy" id="4058"/>
    <lineage>
        <taxon>Eukaryota</taxon>
        <taxon>Viridiplantae</taxon>
        <taxon>Streptophyta</taxon>
        <taxon>Embryophyta</taxon>
        <taxon>Tracheophyta</taxon>
        <taxon>Spermatophyta</taxon>
        <taxon>Magnoliopsida</taxon>
        <taxon>eudicotyledons</taxon>
        <taxon>Gunneridae</taxon>
        <taxon>Pentapetalae</taxon>
        <taxon>asterids</taxon>
        <taxon>lamiids</taxon>
        <taxon>Gentianales</taxon>
        <taxon>Apocynaceae</taxon>
        <taxon>Rauvolfioideae</taxon>
        <taxon>Vinceae</taxon>
        <taxon>Catharanthinae</taxon>
        <taxon>Catharanthus</taxon>
    </lineage>
</organism>
<evidence type="ECO:0000313" key="1">
    <source>
        <dbReference type="EMBL" id="KAI5667852.1"/>
    </source>
</evidence>